<feature type="domain" description="EamA" evidence="7">
    <location>
        <begin position="1"/>
        <end position="135"/>
    </location>
</feature>
<dbReference type="InterPro" id="IPR037185">
    <property type="entry name" value="EmrE-like"/>
</dbReference>
<keyword evidence="3 6" id="KW-0812">Transmembrane</keyword>
<name>A0AAI8HJX3_9BACI</name>
<dbReference type="InterPro" id="IPR050638">
    <property type="entry name" value="AA-Vitamin_Transporters"/>
</dbReference>
<comment type="subcellular location">
    <subcellularLocation>
        <location evidence="1">Endomembrane system</location>
        <topology evidence="1">Multi-pass membrane protein</topology>
    </subcellularLocation>
</comment>
<feature type="transmembrane region" description="Helical" evidence="6">
    <location>
        <begin position="90"/>
        <end position="110"/>
    </location>
</feature>
<evidence type="ECO:0000256" key="4">
    <source>
        <dbReference type="ARBA" id="ARBA00022989"/>
    </source>
</evidence>
<dbReference type="EMBL" id="CP025001">
    <property type="protein sequence ID" value="AUJ75395.1"/>
    <property type="molecule type" value="Genomic_DNA"/>
</dbReference>
<dbReference type="Proteomes" id="UP000234366">
    <property type="component" value="Chromosome"/>
</dbReference>
<dbReference type="Pfam" id="PF00892">
    <property type="entry name" value="EamA"/>
    <property type="match status" value="2"/>
</dbReference>
<reference evidence="8 9" key="1">
    <citation type="submission" date="2017-11" db="EMBL/GenBank/DDBJ databases">
        <title>Genome sequence and genome mining of multiple bioactive secondary metabolites from a deep sea-derived Bacillus siamensis SCSIO 05746.</title>
        <authorList>
            <person name="Pan H.-Q."/>
            <person name="Ju J.-H."/>
        </authorList>
    </citation>
    <scope>NUCLEOTIDE SEQUENCE [LARGE SCALE GENOMIC DNA]</scope>
    <source>
        <strain evidence="8 9">SCSIO 05746</strain>
    </source>
</reference>
<feature type="transmembrane region" description="Helical" evidence="6">
    <location>
        <begin position="240"/>
        <end position="258"/>
    </location>
</feature>
<evidence type="ECO:0000256" key="6">
    <source>
        <dbReference type="SAM" id="Phobius"/>
    </source>
</evidence>
<feature type="transmembrane region" description="Helical" evidence="6">
    <location>
        <begin position="206"/>
        <end position="228"/>
    </location>
</feature>
<dbReference type="PANTHER" id="PTHR32322">
    <property type="entry name" value="INNER MEMBRANE TRANSPORTER"/>
    <property type="match status" value="1"/>
</dbReference>
<keyword evidence="5 6" id="KW-0472">Membrane</keyword>
<feature type="transmembrane region" description="Helical" evidence="6">
    <location>
        <begin position="264"/>
        <end position="282"/>
    </location>
</feature>
<evidence type="ECO:0000256" key="5">
    <source>
        <dbReference type="ARBA" id="ARBA00023136"/>
    </source>
</evidence>
<protein>
    <submittedName>
        <fullName evidence="8">EamA family transporter</fullName>
    </submittedName>
</protein>
<accession>A0AAI8HJX3</accession>
<feature type="transmembrane region" description="Helical" evidence="6">
    <location>
        <begin position="28"/>
        <end position="46"/>
    </location>
</feature>
<feature type="transmembrane region" description="Helical" evidence="6">
    <location>
        <begin position="177"/>
        <end position="194"/>
    </location>
</feature>
<evidence type="ECO:0000256" key="2">
    <source>
        <dbReference type="ARBA" id="ARBA00007362"/>
    </source>
</evidence>
<comment type="similarity">
    <text evidence="2">Belongs to the EamA transporter family.</text>
</comment>
<dbReference type="AlphaFoldDB" id="A0AAI8HJX3"/>
<evidence type="ECO:0000256" key="3">
    <source>
        <dbReference type="ARBA" id="ARBA00022692"/>
    </source>
</evidence>
<feature type="domain" description="EamA" evidence="7">
    <location>
        <begin position="148"/>
        <end position="281"/>
    </location>
</feature>
<feature type="transmembrane region" description="Helical" evidence="6">
    <location>
        <begin position="145"/>
        <end position="165"/>
    </location>
</feature>
<feature type="transmembrane region" description="Helical" evidence="6">
    <location>
        <begin position="66"/>
        <end position="84"/>
    </location>
</feature>
<organism evidence="8 9">
    <name type="scientific">Bacillus siamensis</name>
    <dbReference type="NCBI Taxonomy" id="659243"/>
    <lineage>
        <taxon>Bacteria</taxon>
        <taxon>Bacillati</taxon>
        <taxon>Bacillota</taxon>
        <taxon>Bacilli</taxon>
        <taxon>Bacillales</taxon>
        <taxon>Bacillaceae</taxon>
        <taxon>Bacillus</taxon>
        <taxon>Bacillus amyloliquefaciens group</taxon>
    </lineage>
</organism>
<keyword evidence="9" id="KW-1185">Reference proteome</keyword>
<evidence type="ECO:0000313" key="9">
    <source>
        <dbReference type="Proteomes" id="UP000234366"/>
    </source>
</evidence>
<dbReference type="GO" id="GO:0016020">
    <property type="term" value="C:membrane"/>
    <property type="evidence" value="ECO:0007669"/>
    <property type="project" value="UniProtKB-SubCell"/>
</dbReference>
<gene>
    <name evidence="8" type="ORF">CWD84_00410</name>
</gene>
<dbReference type="KEGG" id="bsia:CWD84_00410"/>
<keyword evidence="4 6" id="KW-1133">Transmembrane helix</keyword>
<sequence>MLTGAILWGVSGTVAQYLFQDRHFNTEWLTSVRLLLSGALLLGIAYRKEKGRIWAVWKDRRDKVPLLLFGIFGMLGVQYTYFAAIEYGNAATATVLQYLGPAIITCFLAIRAKRMPSAKELLAVLLAAAGTFILVTHGNAGSLSISGLAVFWGISSAFALAFYTLQPHRLLKKWGSAIIVGWGMLIGGAALSLVRPPWKFEGQWSLSAYAAIVFIIIFGTLIAFYCYLESLKYLSASETSLFACAEPLSAAFLAVIWLHVPFGLSEWLGTLLILATIALLSIKKK</sequence>
<feature type="transmembrane region" description="Helical" evidence="6">
    <location>
        <begin position="122"/>
        <end position="139"/>
    </location>
</feature>
<evidence type="ECO:0000259" key="7">
    <source>
        <dbReference type="Pfam" id="PF00892"/>
    </source>
</evidence>
<dbReference type="SUPFAM" id="SSF103481">
    <property type="entry name" value="Multidrug resistance efflux transporter EmrE"/>
    <property type="match status" value="2"/>
</dbReference>
<evidence type="ECO:0000256" key="1">
    <source>
        <dbReference type="ARBA" id="ARBA00004127"/>
    </source>
</evidence>
<dbReference type="PANTHER" id="PTHR32322:SF2">
    <property type="entry name" value="EAMA DOMAIN-CONTAINING PROTEIN"/>
    <property type="match status" value="1"/>
</dbReference>
<dbReference type="InterPro" id="IPR000620">
    <property type="entry name" value="EamA_dom"/>
</dbReference>
<evidence type="ECO:0000313" key="8">
    <source>
        <dbReference type="EMBL" id="AUJ75395.1"/>
    </source>
</evidence>
<proteinExistence type="inferred from homology"/>